<evidence type="ECO:0000313" key="1">
    <source>
        <dbReference type="EMBL" id="SVD60470.1"/>
    </source>
</evidence>
<name>A0A382WPG1_9ZZZZ</name>
<proteinExistence type="predicted"/>
<reference evidence="1" key="1">
    <citation type="submission" date="2018-05" db="EMBL/GenBank/DDBJ databases">
        <authorList>
            <person name="Lanie J.A."/>
            <person name="Ng W.-L."/>
            <person name="Kazmierczak K.M."/>
            <person name="Andrzejewski T.M."/>
            <person name="Davidsen T.M."/>
            <person name="Wayne K.J."/>
            <person name="Tettelin H."/>
            <person name="Glass J.I."/>
            <person name="Rusch D."/>
            <person name="Podicherti R."/>
            <person name="Tsui H.-C.T."/>
            <person name="Winkler M.E."/>
        </authorList>
    </citation>
    <scope>NUCLEOTIDE SEQUENCE</scope>
</reference>
<protein>
    <recommendedName>
        <fullName evidence="2">Lysozyme inhibitor LprI N-terminal domain-containing protein</fullName>
    </recommendedName>
</protein>
<gene>
    <name evidence="1" type="ORF">METZ01_LOCUS413324</name>
</gene>
<sequence>MKTLSKILLAVWFVGAVDANAELKNFSDFPSSTVEFKENHDPSMIWFTDGQKIQVEYGAISFEEVEQWKLGRKLHILYSLKTGVVLQDSVTGKVIPIYGGLNEHPVDILETKAIQEHSTMGAAGRLYEISKVWNHEIDRLLALMYTDKIPRKFTEEELITLRQSQQKWVDYRKSQRKAVATYFSKSSGTFLIIKTAYMVLN</sequence>
<evidence type="ECO:0008006" key="2">
    <source>
        <dbReference type="Google" id="ProtNLM"/>
    </source>
</evidence>
<accession>A0A382WPG1</accession>
<dbReference type="EMBL" id="UINC01161339">
    <property type="protein sequence ID" value="SVD60470.1"/>
    <property type="molecule type" value="Genomic_DNA"/>
</dbReference>
<feature type="non-terminal residue" evidence="1">
    <location>
        <position position="201"/>
    </location>
</feature>
<dbReference type="AlphaFoldDB" id="A0A382WPG1"/>
<organism evidence="1">
    <name type="scientific">marine metagenome</name>
    <dbReference type="NCBI Taxonomy" id="408172"/>
    <lineage>
        <taxon>unclassified sequences</taxon>
        <taxon>metagenomes</taxon>
        <taxon>ecological metagenomes</taxon>
    </lineage>
</organism>